<accession>A0AAE3YYE7</accession>
<dbReference type="RefSeq" id="WP_310375849.1">
    <property type="nucleotide sequence ID" value="NZ_JAVDYB010000001.1"/>
</dbReference>
<evidence type="ECO:0000313" key="3">
    <source>
        <dbReference type="Proteomes" id="UP001183643"/>
    </source>
</evidence>
<dbReference type="Proteomes" id="UP001183643">
    <property type="component" value="Unassembled WGS sequence"/>
</dbReference>
<sequence length="59" mass="6320">MADEYEDPSGSTMAFRAYMNRQEQEQQAEAAPAKSNLPLIIGGVVAAVAVVAVVLWIVL</sequence>
<organism evidence="2 3">
    <name type="scientific">Catenuloplanes atrovinosus</name>
    <dbReference type="NCBI Taxonomy" id="137266"/>
    <lineage>
        <taxon>Bacteria</taxon>
        <taxon>Bacillati</taxon>
        <taxon>Actinomycetota</taxon>
        <taxon>Actinomycetes</taxon>
        <taxon>Micromonosporales</taxon>
        <taxon>Micromonosporaceae</taxon>
        <taxon>Catenuloplanes</taxon>
    </lineage>
</organism>
<keyword evidence="1" id="KW-0472">Membrane</keyword>
<keyword evidence="1" id="KW-0812">Transmembrane</keyword>
<dbReference type="EMBL" id="JAVDYB010000001">
    <property type="protein sequence ID" value="MDR7280982.1"/>
    <property type="molecule type" value="Genomic_DNA"/>
</dbReference>
<feature type="transmembrane region" description="Helical" evidence="1">
    <location>
        <begin position="39"/>
        <end position="58"/>
    </location>
</feature>
<keyword evidence="1" id="KW-1133">Transmembrane helix</keyword>
<comment type="caution">
    <text evidence="2">The sequence shown here is derived from an EMBL/GenBank/DDBJ whole genome shotgun (WGS) entry which is preliminary data.</text>
</comment>
<evidence type="ECO:0000256" key="1">
    <source>
        <dbReference type="SAM" id="Phobius"/>
    </source>
</evidence>
<proteinExistence type="predicted"/>
<protein>
    <submittedName>
        <fullName evidence="2">Uncharacterized protein</fullName>
    </submittedName>
</protein>
<reference evidence="2" key="1">
    <citation type="submission" date="2023-07" db="EMBL/GenBank/DDBJ databases">
        <title>Sequencing the genomes of 1000 actinobacteria strains.</title>
        <authorList>
            <person name="Klenk H.-P."/>
        </authorList>
    </citation>
    <scope>NUCLEOTIDE SEQUENCE</scope>
    <source>
        <strain evidence="2">DSM 44707</strain>
    </source>
</reference>
<gene>
    <name evidence="2" type="ORF">J2S41_007760</name>
</gene>
<evidence type="ECO:0000313" key="2">
    <source>
        <dbReference type="EMBL" id="MDR7280982.1"/>
    </source>
</evidence>
<dbReference type="AlphaFoldDB" id="A0AAE3YYE7"/>
<name>A0AAE3YYE7_9ACTN</name>
<keyword evidence="3" id="KW-1185">Reference proteome</keyword>